<dbReference type="GO" id="GO:0008296">
    <property type="term" value="F:3'-5'-DNA exonuclease activity"/>
    <property type="evidence" value="ECO:0007669"/>
    <property type="project" value="TreeGrafter"/>
</dbReference>
<protein>
    <submittedName>
        <fullName evidence="4">Deoxyribonuclease TatD</fullName>
    </submittedName>
</protein>
<keyword evidence="2" id="KW-0479">Metal-binding</keyword>
<dbReference type="InterPro" id="IPR018228">
    <property type="entry name" value="DNase_TatD-rel_CS"/>
</dbReference>
<dbReference type="OrthoDB" id="6079689at2759"/>
<reference evidence="4" key="2">
    <citation type="submission" date="2021-04" db="EMBL/GenBank/DDBJ databases">
        <authorList>
            <person name="Podell S."/>
        </authorList>
    </citation>
    <scope>NUCLEOTIDE SEQUENCE</scope>
    <source>
        <strain evidence="4">Hildebrandi</strain>
    </source>
</reference>
<organism evidence="4 5">
    <name type="scientific">Nitzschia inconspicua</name>
    <dbReference type="NCBI Taxonomy" id="303405"/>
    <lineage>
        <taxon>Eukaryota</taxon>
        <taxon>Sar</taxon>
        <taxon>Stramenopiles</taxon>
        <taxon>Ochrophyta</taxon>
        <taxon>Bacillariophyta</taxon>
        <taxon>Bacillariophyceae</taxon>
        <taxon>Bacillariophycidae</taxon>
        <taxon>Bacillariales</taxon>
        <taxon>Bacillariaceae</taxon>
        <taxon>Nitzschia</taxon>
    </lineage>
</organism>
<keyword evidence="3" id="KW-0378">Hydrolase</keyword>
<dbReference type="GO" id="GO:0046872">
    <property type="term" value="F:metal ion binding"/>
    <property type="evidence" value="ECO:0007669"/>
    <property type="project" value="UniProtKB-KW"/>
</dbReference>
<evidence type="ECO:0000313" key="5">
    <source>
        <dbReference type="Proteomes" id="UP000693970"/>
    </source>
</evidence>
<reference evidence="4" key="1">
    <citation type="journal article" date="2021" name="Sci. Rep.">
        <title>Diploid genomic architecture of Nitzschia inconspicua, an elite biomass production diatom.</title>
        <authorList>
            <person name="Oliver A."/>
            <person name="Podell S."/>
            <person name="Pinowska A."/>
            <person name="Traller J.C."/>
            <person name="Smith S.R."/>
            <person name="McClure R."/>
            <person name="Beliaev A."/>
            <person name="Bohutskyi P."/>
            <person name="Hill E.A."/>
            <person name="Rabines A."/>
            <person name="Zheng H."/>
            <person name="Allen L.Z."/>
            <person name="Kuo A."/>
            <person name="Grigoriev I.V."/>
            <person name="Allen A.E."/>
            <person name="Hazlebeck D."/>
            <person name="Allen E.E."/>
        </authorList>
    </citation>
    <scope>NUCLEOTIDE SEQUENCE</scope>
    <source>
        <strain evidence="4">Hildebrandi</strain>
    </source>
</reference>
<keyword evidence="5" id="KW-1185">Reference proteome</keyword>
<comment type="similarity">
    <text evidence="1">Belongs to the metallo-dependent hydrolases superfamily. TatD-type hydrolase family.</text>
</comment>
<evidence type="ECO:0000256" key="2">
    <source>
        <dbReference type="ARBA" id="ARBA00022723"/>
    </source>
</evidence>
<evidence type="ECO:0000313" key="4">
    <source>
        <dbReference type="EMBL" id="KAG7357546.1"/>
    </source>
</evidence>
<proteinExistence type="inferred from homology"/>
<evidence type="ECO:0000256" key="3">
    <source>
        <dbReference type="ARBA" id="ARBA00022801"/>
    </source>
</evidence>
<dbReference type="PROSITE" id="PS01091">
    <property type="entry name" value="TATD_3"/>
    <property type="match status" value="1"/>
</dbReference>
<dbReference type="InterPro" id="IPR050891">
    <property type="entry name" value="TatD-type_Hydrolase"/>
</dbReference>
<accession>A0A9K3LA28</accession>
<comment type="caution">
    <text evidence="4">The sequence shown here is derived from an EMBL/GenBank/DDBJ whole genome shotgun (WGS) entry which is preliminary data.</text>
</comment>
<dbReference type="Proteomes" id="UP000693970">
    <property type="component" value="Unassembled WGS sequence"/>
</dbReference>
<dbReference type="AlphaFoldDB" id="A0A9K3LA28"/>
<dbReference type="InterPro" id="IPR001130">
    <property type="entry name" value="TatD-like"/>
</dbReference>
<dbReference type="GO" id="GO:0005829">
    <property type="term" value="C:cytosol"/>
    <property type="evidence" value="ECO:0007669"/>
    <property type="project" value="TreeGrafter"/>
</dbReference>
<gene>
    <name evidence="4" type="ORF">IV203_002234</name>
</gene>
<dbReference type="EMBL" id="JAGRRH010000015">
    <property type="protein sequence ID" value="KAG7357546.1"/>
    <property type="molecule type" value="Genomic_DNA"/>
</dbReference>
<name>A0A9K3LA28_9STRA</name>
<dbReference type="PANTHER" id="PTHR10060:SF15">
    <property type="entry name" value="DEOXYRIBONUCLEASE TATDN1"/>
    <property type="match status" value="1"/>
</dbReference>
<dbReference type="PANTHER" id="PTHR10060">
    <property type="entry name" value="TATD FAMILY DEOXYRIBONUCLEASE"/>
    <property type="match status" value="1"/>
</dbReference>
<dbReference type="Pfam" id="PF01026">
    <property type="entry name" value="TatD_DNase"/>
    <property type="match status" value="1"/>
</dbReference>
<sequence>MSSPFQSQQQQEQQQQELPRLQFVDIGANLMDDRFQKGEYFGKERHQADFDAVLERAIQAGVTHIILTAGTLEESRQAVQAVRNYRQKHVPSNDDDKNNNHQKRNLFLACTVGVHPTRCQQEFIDNVVATTRTADTVLDELRHVAEDGVQDGVVVALGEIGLDYDRLQFSPKHVQQEFLQRQLDVFSSSAASDTVKSLPLFLHNRSVGRDLVLALQQHQQQQQQKQKPQLPLRGVVHSFDDTLELAQEFIAMGLYIGLNGCSLKTEDNLTVVKELPLSSILVETDCPYCEIKPTHAGYKYVQTFFDKRAEKKFVPGMGVKGRTEPNHIVQVVEVIAGIKGLSTHEVANVCYKNSLDLYGLSSTLL</sequence>
<evidence type="ECO:0000256" key="1">
    <source>
        <dbReference type="ARBA" id="ARBA00009275"/>
    </source>
</evidence>
<dbReference type="CDD" id="cd01310">
    <property type="entry name" value="TatD_DNAse"/>
    <property type="match status" value="1"/>
</dbReference>